<name>A0A022QLC7_ERYGU</name>
<feature type="transmembrane region" description="Helical" evidence="1">
    <location>
        <begin position="41"/>
        <end position="65"/>
    </location>
</feature>
<evidence type="ECO:0000313" key="2">
    <source>
        <dbReference type="EMBL" id="EYU29492.1"/>
    </source>
</evidence>
<reference evidence="2 3" key="1">
    <citation type="journal article" date="2013" name="Proc. Natl. Acad. Sci. U.S.A.">
        <title>Fine-scale variation in meiotic recombination in Mimulus inferred from population shotgun sequencing.</title>
        <authorList>
            <person name="Hellsten U."/>
            <person name="Wright K.M."/>
            <person name="Jenkins J."/>
            <person name="Shu S."/>
            <person name="Yuan Y."/>
            <person name="Wessler S.R."/>
            <person name="Schmutz J."/>
            <person name="Willis J.H."/>
            <person name="Rokhsar D.S."/>
        </authorList>
    </citation>
    <scope>NUCLEOTIDE SEQUENCE [LARGE SCALE GENOMIC DNA]</scope>
    <source>
        <strain evidence="3">cv. DUN x IM62</strain>
    </source>
</reference>
<keyword evidence="1" id="KW-0812">Transmembrane</keyword>
<sequence>MGDSVITRSTLVEKLRDHQIRNHNKWSLLGLFSHRPYISTWVEVIVALLWAFIFTMFMLSSYLVYYLNHKWIALVIFFIGILIPIRLRSARKYLSRRGDGRMQLPLSM</sequence>
<organism evidence="2 3">
    <name type="scientific">Erythranthe guttata</name>
    <name type="common">Yellow monkey flower</name>
    <name type="synonym">Mimulus guttatus</name>
    <dbReference type="NCBI Taxonomy" id="4155"/>
    <lineage>
        <taxon>Eukaryota</taxon>
        <taxon>Viridiplantae</taxon>
        <taxon>Streptophyta</taxon>
        <taxon>Embryophyta</taxon>
        <taxon>Tracheophyta</taxon>
        <taxon>Spermatophyta</taxon>
        <taxon>Magnoliopsida</taxon>
        <taxon>eudicotyledons</taxon>
        <taxon>Gunneridae</taxon>
        <taxon>Pentapetalae</taxon>
        <taxon>asterids</taxon>
        <taxon>lamiids</taxon>
        <taxon>Lamiales</taxon>
        <taxon>Phrymaceae</taxon>
        <taxon>Erythranthe</taxon>
    </lineage>
</organism>
<proteinExistence type="predicted"/>
<dbReference type="OrthoDB" id="671923at2759"/>
<evidence type="ECO:0000256" key="1">
    <source>
        <dbReference type="SAM" id="Phobius"/>
    </source>
</evidence>
<keyword evidence="3" id="KW-1185">Reference proteome</keyword>
<dbReference type="PhylomeDB" id="A0A022QLC7"/>
<dbReference type="EMBL" id="KI631225">
    <property type="protein sequence ID" value="EYU29492.1"/>
    <property type="molecule type" value="Genomic_DNA"/>
</dbReference>
<dbReference type="PANTHER" id="PTHR34936:SF2">
    <property type="entry name" value="EXPRESSED PROTEIN"/>
    <property type="match status" value="1"/>
</dbReference>
<dbReference type="AlphaFoldDB" id="A0A022QLC7"/>
<gene>
    <name evidence="2" type="ORF">MIMGU_mgv1a016753mg</name>
</gene>
<protein>
    <submittedName>
        <fullName evidence="2">Uncharacterized protein</fullName>
    </submittedName>
</protein>
<evidence type="ECO:0000313" key="3">
    <source>
        <dbReference type="Proteomes" id="UP000030748"/>
    </source>
</evidence>
<dbReference type="STRING" id="4155.A0A022QLC7"/>
<keyword evidence="1" id="KW-0472">Membrane</keyword>
<dbReference type="Proteomes" id="UP000030748">
    <property type="component" value="Unassembled WGS sequence"/>
</dbReference>
<dbReference type="KEGG" id="egt:105966821"/>
<keyword evidence="1" id="KW-1133">Transmembrane helix</keyword>
<dbReference type="PANTHER" id="PTHR34936">
    <property type="entry name" value="EXPRESSED PROTEIN"/>
    <property type="match status" value="1"/>
</dbReference>
<dbReference type="OMA" id="SHRPYIS"/>
<feature type="transmembrane region" description="Helical" evidence="1">
    <location>
        <begin position="71"/>
        <end position="87"/>
    </location>
</feature>
<accession>A0A022QLC7</accession>